<feature type="region of interest" description="Disordered" evidence="1">
    <location>
        <begin position="215"/>
        <end position="301"/>
    </location>
</feature>
<dbReference type="OrthoDB" id="1436040at2759"/>
<proteinExistence type="predicted"/>
<keyword evidence="3" id="KW-1185">Reference proteome</keyword>
<evidence type="ECO:0008006" key="4">
    <source>
        <dbReference type="Google" id="ProtNLM"/>
    </source>
</evidence>
<dbReference type="AlphaFoldDB" id="A0A9P0VNQ0"/>
<dbReference type="SUPFAM" id="SSF50249">
    <property type="entry name" value="Nucleic acid-binding proteins"/>
    <property type="match status" value="1"/>
</dbReference>
<accession>A0A9P0VNQ0</accession>
<sequence length="301" mass="34310">MGVSTSYNASKVLLNVNVPDIEEFRTRMLDMGSSQSLSSTSSQPALSDDKEVGIVKMLSELQTTKEVRGLWFYGKINAILNATSWAYMGCFKRSCRARAIKCDNEFECTKCRVRSSEENWLYKLKLNVVHGCRNAELLFWDQAWKQFLGKPTSDFREHLDDVKLRPHSAPPLFYDLVGREYLFKIERDIASLDGSDAAFCISMTTDNKEKIEQIKSSWKDEAEPETEYNSDSDLDLILEPRTTVESNLTPTSPEHDRGQTPISSSKRKTEDIDGSKEISYDKTLGSTNKNKKLKEVKKEKL</sequence>
<feature type="compositionally biased region" description="Acidic residues" evidence="1">
    <location>
        <begin position="222"/>
        <end position="236"/>
    </location>
</feature>
<feature type="compositionally biased region" description="Basic and acidic residues" evidence="1">
    <location>
        <begin position="267"/>
        <end position="280"/>
    </location>
</feature>
<evidence type="ECO:0000313" key="3">
    <source>
        <dbReference type="Proteomes" id="UP001152484"/>
    </source>
</evidence>
<feature type="compositionally biased region" description="Polar residues" evidence="1">
    <location>
        <begin position="243"/>
        <end position="252"/>
    </location>
</feature>
<dbReference type="Gene3D" id="2.40.50.140">
    <property type="entry name" value="Nucleic acid-binding proteins"/>
    <property type="match status" value="1"/>
</dbReference>
<dbReference type="Proteomes" id="UP001152484">
    <property type="component" value="Unassembled WGS sequence"/>
</dbReference>
<reference evidence="2" key="1">
    <citation type="submission" date="2022-07" db="EMBL/GenBank/DDBJ databases">
        <authorList>
            <person name="Macas J."/>
            <person name="Novak P."/>
            <person name="Neumann P."/>
        </authorList>
    </citation>
    <scope>NUCLEOTIDE SEQUENCE</scope>
</reference>
<name>A0A9P0VNQ0_CUSEU</name>
<protein>
    <recommendedName>
        <fullName evidence="4">Replication protein</fullName>
    </recommendedName>
</protein>
<dbReference type="EMBL" id="CAMAPE010000002">
    <property type="protein sequence ID" value="CAH9052706.1"/>
    <property type="molecule type" value="Genomic_DNA"/>
</dbReference>
<comment type="caution">
    <text evidence="2">The sequence shown here is derived from an EMBL/GenBank/DDBJ whole genome shotgun (WGS) entry which is preliminary data.</text>
</comment>
<evidence type="ECO:0000256" key="1">
    <source>
        <dbReference type="SAM" id="MobiDB-lite"/>
    </source>
</evidence>
<organism evidence="2 3">
    <name type="scientific">Cuscuta europaea</name>
    <name type="common">European dodder</name>
    <dbReference type="NCBI Taxonomy" id="41803"/>
    <lineage>
        <taxon>Eukaryota</taxon>
        <taxon>Viridiplantae</taxon>
        <taxon>Streptophyta</taxon>
        <taxon>Embryophyta</taxon>
        <taxon>Tracheophyta</taxon>
        <taxon>Spermatophyta</taxon>
        <taxon>Magnoliopsida</taxon>
        <taxon>eudicotyledons</taxon>
        <taxon>Gunneridae</taxon>
        <taxon>Pentapetalae</taxon>
        <taxon>asterids</taxon>
        <taxon>lamiids</taxon>
        <taxon>Solanales</taxon>
        <taxon>Convolvulaceae</taxon>
        <taxon>Cuscuteae</taxon>
        <taxon>Cuscuta</taxon>
        <taxon>Cuscuta subgen. Cuscuta</taxon>
    </lineage>
</organism>
<evidence type="ECO:0000313" key="2">
    <source>
        <dbReference type="EMBL" id="CAH9052706.1"/>
    </source>
</evidence>
<dbReference type="InterPro" id="IPR012340">
    <property type="entry name" value="NA-bd_OB-fold"/>
</dbReference>
<gene>
    <name evidence="2" type="ORF">CEURO_LOCUS387</name>
</gene>